<evidence type="ECO:0000259" key="2">
    <source>
        <dbReference type="Pfam" id="PF20149"/>
    </source>
</evidence>
<dbReference type="Pfam" id="PF20149">
    <property type="entry name" value="DUF6532"/>
    <property type="match status" value="1"/>
</dbReference>
<accession>A0A9P6H2V5</accession>
<keyword evidence="4" id="KW-1185">Reference proteome</keyword>
<dbReference type="AlphaFoldDB" id="A0A9P6H2V5"/>
<evidence type="ECO:0000313" key="3">
    <source>
        <dbReference type="EMBL" id="KAF9778021.1"/>
    </source>
</evidence>
<reference evidence="3" key="2">
    <citation type="submission" date="2020-11" db="EMBL/GenBank/DDBJ databases">
        <authorList>
            <consortium name="DOE Joint Genome Institute"/>
            <person name="Kuo A."/>
            <person name="Miyauchi S."/>
            <person name="Kiss E."/>
            <person name="Drula E."/>
            <person name="Kohler A."/>
            <person name="Sanchez-Garcia M."/>
            <person name="Andreopoulos B."/>
            <person name="Barry K.W."/>
            <person name="Bonito G."/>
            <person name="Buee M."/>
            <person name="Carver A."/>
            <person name="Chen C."/>
            <person name="Cichocki N."/>
            <person name="Clum A."/>
            <person name="Culley D."/>
            <person name="Crous P.W."/>
            <person name="Fauchery L."/>
            <person name="Girlanda M."/>
            <person name="Hayes R."/>
            <person name="Keri Z."/>
            <person name="Labutti K."/>
            <person name="Lipzen A."/>
            <person name="Lombard V."/>
            <person name="Magnuson J."/>
            <person name="Maillard F."/>
            <person name="Morin E."/>
            <person name="Murat C."/>
            <person name="Nolan M."/>
            <person name="Ohm R."/>
            <person name="Pangilinan J."/>
            <person name="Pereira M."/>
            <person name="Perotto S."/>
            <person name="Peter M."/>
            <person name="Riley R."/>
            <person name="Sitrit Y."/>
            <person name="Stielow B."/>
            <person name="Szollosi G."/>
            <person name="Zifcakova L."/>
            <person name="Stursova M."/>
            <person name="Spatafora J.W."/>
            <person name="Tedersoo L."/>
            <person name="Vaario L.-M."/>
            <person name="Yamada A."/>
            <person name="Yan M."/>
            <person name="Wang P."/>
            <person name="Xu J."/>
            <person name="Bruns T."/>
            <person name="Baldrian P."/>
            <person name="Vilgalys R."/>
            <person name="Henrissat B."/>
            <person name="Grigoriev I.V."/>
            <person name="Hibbett D."/>
            <person name="Nagy L.G."/>
            <person name="Martin F.M."/>
        </authorList>
    </citation>
    <scope>NUCLEOTIDE SEQUENCE</scope>
    <source>
        <strain evidence="3">UH-Tt-Lm1</strain>
    </source>
</reference>
<sequence>MAKKKKPSEKNTSVKAAPPPATRSTRSTTKQPKRKRAMTNPPEQELNIPGLGPHLSNLPDPLSDEADNKEVEATAVQRAVRAAPVRPNFSSSAESGEESEGDRSSKSYLTANSPPKAQASDGLVSSDAEPDVLTARQINAERPIPVQNRELVTNARTTNAVRVGKRAAQALHEVPSTVQARQPIGENSQDAALNIVLPNISPVIPVPIPDTMLPDHIPPVDPVPVPAPAVVLPTVLPPVPALAAVTPPLLQPGNAQWLAATDLVVGDDNRLQQSAQSPEINRYISKTVRLASLKVFFVDAFPDPEKQNDWLSQSLVTVLQDQAKTDRVAHQVNLRAQQDHQYMASLISMATGRWCNARQPVIDHARALIDSEECTYGIKGLEQADIVAKVGKLIDDEAFHFGKTNSGAPNRGAPYQHPEIASCISHFFKGRNSYGVAYSAQFHRGKHGLEMPQEMVALVTTAVQAALGEWQTGVQVKRAFTVTDHREIYRDHVLAMQATRDSDKGESKHSRMLSTIYTQTMRCLNGDKPTGTLATKPKKKLVIDIDAMEE</sequence>
<name>A0A9P6H2V5_9AGAM</name>
<proteinExistence type="predicted"/>
<protein>
    <recommendedName>
        <fullName evidence="2">DUF6532 domain-containing protein</fullName>
    </recommendedName>
</protein>
<dbReference type="EMBL" id="WIUZ02000025">
    <property type="protein sequence ID" value="KAF9778021.1"/>
    <property type="molecule type" value="Genomic_DNA"/>
</dbReference>
<dbReference type="InterPro" id="IPR045341">
    <property type="entry name" value="DUF6532"/>
</dbReference>
<feature type="compositionally biased region" description="Low complexity" evidence="1">
    <location>
        <begin position="73"/>
        <end position="94"/>
    </location>
</feature>
<reference evidence="3" key="1">
    <citation type="journal article" date="2020" name="Nat. Commun.">
        <title>Large-scale genome sequencing of mycorrhizal fungi provides insights into the early evolution of symbiotic traits.</title>
        <authorList>
            <person name="Miyauchi S."/>
            <person name="Kiss E."/>
            <person name="Kuo A."/>
            <person name="Drula E."/>
            <person name="Kohler A."/>
            <person name="Sanchez-Garcia M."/>
            <person name="Morin E."/>
            <person name="Andreopoulos B."/>
            <person name="Barry K.W."/>
            <person name="Bonito G."/>
            <person name="Buee M."/>
            <person name="Carver A."/>
            <person name="Chen C."/>
            <person name="Cichocki N."/>
            <person name="Clum A."/>
            <person name="Culley D."/>
            <person name="Crous P.W."/>
            <person name="Fauchery L."/>
            <person name="Girlanda M."/>
            <person name="Hayes R.D."/>
            <person name="Keri Z."/>
            <person name="LaButti K."/>
            <person name="Lipzen A."/>
            <person name="Lombard V."/>
            <person name="Magnuson J."/>
            <person name="Maillard F."/>
            <person name="Murat C."/>
            <person name="Nolan M."/>
            <person name="Ohm R.A."/>
            <person name="Pangilinan J."/>
            <person name="Pereira M.F."/>
            <person name="Perotto S."/>
            <person name="Peter M."/>
            <person name="Pfister S."/>
            <person name="Riley R."/>
            <person name="Sitrit Y."/>
            <person name="Stielow J.B."/>
            <person name="Szollosi G."/>
            <person name="Zifcakova L."/>
            <person name="Stursova M."/>
            <person name="Spatafora J.W."/>
            <person name="Tedersoo L."/>
            <person name="Vaario L.M."/>
            <person name="Yamada A."/>
            <person name="Yan M."/>
            <person name="Wang P."/>
            <person name="Xu J."/>
            <person name="Bruns T."/>
            <person name="Baldrian P."/>
            <person name="Vilgalys R."/>
            <person name="Dunand C."/>
            <person name="Henrissat B."/>
            <person name="Grigoriev I.V."/>
            <person name="Hibbett D."/>
            <person name="Nagy L.G."/>
            <person name="Martin F.M."/>
        </authorList>
    </citation>
    <scope>NUCLEOTIDE SEQUENCE</scope>
    <source>
        <strain evidence="3">UH-Tt-Lm1</strain>
    </source>
</reference>
<evidence type="ECO:0000313" key="4">
    <source>
        <dbReference type="Proteomes" id="UP000736335"/>
    </source>
</evidence>
<evidence type="ECO:0000256" key="1">
    <source>
        <dbReference type="SAM" id="MobiDB-lite"/>
    </source>
</evidence>
<dbReference type="Proteomes" id="UP000736335">
    <property type="component" value="Unassembled WGS sequence"/>
</dbReference>
<feature type="domain" description="DUF6532" evidence="2">
    <location>
        <begin position="295"/>
        <end position="497"/>
    </location>
</feature>
<organism evidence="3 4">
    <name type="scientific">Thelephora terrestris</name>
    <dbReference type="NCBI Taxonomy" id="56493"/>
    <lineage>
        <taxon>Eukaryota</taxon>
        <taxon>Fungi</taxon>
        <taxon>Dikarya</taxon>
        <taxon>Basidiomycota</taxon>
        <taxon>Agaricomycotina</taxon>
        <taxon>Agaricomycetes</taxon>
        <taxon>Thelephorales</taxon>
        <taxon>Thelephoraceae</taxon>
        <taxon>Thelephora</taxon>
    </lineage>
</organism>
<feature type="region of interest" description="Disordered" evidence="1">
    <location>
        <begin position="1"/>
        <end position="126"/>
    </location>
</feature>
<comment type="caution">
    <text evidence="3">The sequence shown here is derived from an EMBL/GenBank/DDBJ whole genome shotgun (WGS) entry which is preliminary data.</text>
</comment>
<gene>
    <name evidence="3" type="ORF">BJ322DRAFT_1114560</name>
</gene>